<dbReference type="EMBL" id="JAAWWK010000002">
    <property type="protein sequence ID" value="NKI17006.1"/>
    <property type="molecule type" value="Genomic_DNA"/>
</dbReference>
<keyword evidence="2" id="KW-1185">Reference proteome</keyword>
<evidence type="ECO:0000313" key="1">
    <source>
        <dbReference type="EMBL" id="NKI17006.1"/>
    </source>
</evidence>
<dbReference type="Gene3D" id="1.10.10.710">
    <property type="entry name" value="PSPTO_1197 like"/>
    <property type="match status" value="1"/>
</dbReference>
<dbReference type="Pfam" id="PF07130">
    <property type="entry name" value="YebG"/>
    <property type="match status" value="1"/>
</dbReference>
<evidence type="ECO:0000313" key="2">
    <source>
        <dbReference type="Proteomes" id="UP000765845"/>
    </source>
</evidence>
<accession>A0ABX1GDK2</accession>
<dbReference type="InterPro" id="IPR009813">
    <property type="entry name" value="Uncharacterised_YebG"/>
</dbReference>
<comment type="caution">
    <text evidence="1">The sequence shown here is derived from an EMBL/GenBank/DDBJ whole genome shotgun (WGS) entry which is preliminary data.</text>
</comment>
<name>A0ABX1GDK2_9GAMM</name>
<reference evidence="1 2" key="1">
    <citation type="submission" date="2020-04" db="EMBL/GenBank/DDBJ databases">
        <authorList>
            <person name="Yoon J."/>
        </authorList>
    </citation>
    <scope>NUCLEOTIDE SEQUENCE [LARGE SCALE GENOMIC DNA]</scope>
    <source>
        <strain evidence="1 2">KMU-166</strain>
    </source>
</reference>
<dbReference type="InterPro" id="IPR038627">
    <property type="entry name" value="YebG-like_sf"/>
</dbReference>
<proteinExistence type="predicted"/>
<organism evidence="1 2">
    <name type="scientific">Spongiibacter thalassae</name>
    <dbReference type="NCBI Taxonomy" id="2721624"/>
    <lineage>
        <taxon>Bacteria</taxon>
        <taxon>Pseudomonadati</taxon>
        <taxon>Pseudomonadota</taxon>
        <taxon>Gammaproteobacteria</taxon>
        <taxon>Cellvibrionales</taxon>
        <taxon>Spongiibacteraceae</taxon>
        <taxon>Spongiibacter</taxon>
    </lineage>
</organism>
<sequence>MAVVAKWMCDRDNSMFDSKKDADAYDKMLELAEQFTELLQRQIPEVDEVKAEEFGIFLAKNKEAIISACKGKTEALAELHEGGDSNVHSLAAEG</sequence>
<protein>
    <submittedName>
        <fullName evidence="1">YebG family protein</fullName>
    </submittedName>
</protein>
<gene>
    <name evidence="1" type="ORF">HCU74_06175</name>
</gene>
<dbReference type="Proteomes" id="UP000765845">
    <property type="component" value="Unassembled WGS sequence"/>
</dbReference>